<proteinExistence type="predicted"/>
<dbReference type="EMBL" id="VLLK01000001">
    <property type="protein sequence ID" value="TWJ10076.1"/>
    <property type="molecule type" value="Genomic_DNA"/>
</dbReference>
<dbReference type="STRING" id="476157.GCA_001663155_01622"/>
<comment type="caution">
    <text evidence="1">The sequence shown here is derived from an EMBL/GenBank/DDBJ whole genome shotgun (WGS) entry which is preliminary data.</text>
</comment>
<name>A0A562UWW2_9SPHN</name>
<protein>
    <submittedName>
        <fullName evidence="1">Uncharacterized protein</fullName>
    </submittedName>
</protein>
<reference evidence="1 2" key="1">
    <citation type="submission" date="2019-07" db="EMBL/GenBank/DDBJ databases">
        <title>Genomic Encyclopedia of Archaeal and Bacterial Type Strains, Phase II (KMG-II): from individual species to whole genera.</title>
        <authorList>
            <person name="Goeker M."/>
        </authorList>
    </citation>
    <scope>NUCLEOTIDE SEQUENCE [LARGE SCALE GENOMIC DNA]</scope>
    <source>
        <strain evidence="1 2">ATCC BAA-2084</strain>
    </source>
</reference>
<organism evidence="1 2">
    <name type="scientific">Altererythrobacter ishigakiensis</name>
    <dbReference type="NCBI Taxonomy" id="476157"/>
    <lineage>
        <taxon>Bacteria</taxon>
        <taxon>Pseudomonadati</taxon>
        <taxon>Pseudomonadota</taxon>
        <taxon>Alphaproteobacteria</taxon>
        <taxon>Sphingomonadales</taxon>
        <taxon>Erythrobacteraceae</taxon>
        <taxon>Altererythrobacter</taxon>
    </lineage>
</organism>
<sequence>MRLFVSQSRTLKKPGSSIVMAIALLSGTAMLSGVIAEPAHAQRDRKKKKETTEYSKEFIEAFTPLQAAVNANDGSAAGVVGQFPAIVALAQSADEKNALGGLIYNAGAQTGDQGLQLQGMGLMLESGKVAPENVGRFNFIAYQLANARGDYAGSRAYLQAAIDANFTADNVSVPDMQIAMAESFITENRIQEGLDYLATAIETRKAAGQPVDEAWYRRGLSVAYNNEVVPQVYDFASIWIAAYPSETNWRDAVNIVRNLNSYERGAMLDLMRLSYRVGAMQEKYEYIDYVEAADARRLPNEVKRVIEDGYASGVVSRDDIYISDSLEIADGRIAADEADLPALESDARSADAGLRTVVAAGDAFLSYSEYAKAEDFYSKAVDMSGADRDEVLTRLGIAQVEQGKFDAASQTFAQVGGARSPIAKLWTAYVSEKAAAATPAAEPSAPAVAEAEAATS</sequence>
<keyword evidence="2" id="KW-1185">Reference proteome</keyword>
<evidence type="ECO:0000313" key="2">
    <source>
        <dbReference type="Proteomes" id="UP000320547"/>
    </source>
</evidence>
<dbReference type="Proteomes" id="UP000320547">
    <property type="component" value="Unassembled WGS sequence"/>
</dbReference>
<evidence type="ECO:0000313" key="1">
    <source>
        <dbReference type="EMBL" id="TWJ10076.1"/>
    </source>
</evidence>
<dbReference type="RefSeq" id="WP_067599621.1">
    <property type="nucleotide sequence ID" value="NZ_CP015963.1"/>
</dbReference>
<accession>A0A562UWW2</accession>
<dbReference type="SUPFAM" id="SSF48452">
    <property type="entry name" value="TPR-like"/>
    <property type="match status" value="1"/>
</dbReference>
<dbReference type="InterPro" id="IPR011990">
    <property type="entry name" value="TPR-like_helical_dom_sf"/>
</dbReference>
<gene>
    <name evidence="1" type="ORF">JN10_1734</name>
</gene>
<dbReference type="OrthoDB" id="7325958at2"/>
<dbReference type="AlphaFoldDB" id="A0A562UWW2"/>